<organism evidence="2 3">
    <name type="scientific">Roseomonas indoligenes</name>
    <dbReference type="NCBI Taxonomy" id="2820811"/>
    <lineage>
        <taxon>Bacteria</taxon>
        <taxon>Pseudomonadati</taxon>
        <taxon>Pseudomonadota</taxon>
        <taxon>Alphaproteobacteria</taxon>
        <taxon>Acetobacterales</taxon>
        <taxon>Roseomonadaceae</taxon>
        <taxon>Roseomonas</taxon>
    </lineage>
</organism>
<evidence type="ECO:0000259" key="1">
    <source>
        <dbReference type="PROSITE" id="PS50830"/>
    </source>
</evidence>
<dbReference type="SUPFAM" id="SSF50199">
    <property type="entry name" value="Staphylococcal nuclease"/>
    <property type="match status" value="1"/>
</dbReference>
<name>A0A940MUX6_9PROT</name>
<proteinExistence type="predicted"/>
<dbReference type="RefSeq" id="WP_209371988.1">
    <property type="nucleotide sequence ID" value="NZ_JAGIZA010000003.1"/>
</dbReference>
<dbReference type="Proteomes" id="UP000677537">
    <property type="component" value="Unassembled WGS sequence"/>
</dbReference>
<protein>
    <submittedName>
        <fullName evidence="2">Thermonuclease family protein</fullName>
    </submittedName>
</protein>
<dbReference type="Pfam" id="PF00565">
    <property type="entry name" value="SNase"/>
    <property type="match status" value="1"/>
</dbReference>
<dbReference type="AlphaFoldDB" id="A0A940MUX6"/>
<dbReference type="Gene3D" id="2.40.50.90">
    <property type="match status" value="1"/>
</dbReference>
<feature type="domain" description="TNase-like" evidence="1">
    <location>
        <begin position="60"/>
        <end position="179"/>
    </location>
</feature>
<dbReference type="InterPro" id="IPR035437">
    <property type="entry name" value="SNase_OB-fold_sf"/>
</dbReference>
<sequence>MLPRRRIFRPAPSPRAWRGPLLLLGLAAGTATLIGLGGPTQLFGNSPREQDWAAGPAEVRVVDGETLRLADRIVRLRGLDAPARGQACRDSAGREFDCGAGSAEALSRLLGGRGVACRVRGRDRFGRGLGQCSTLAGTDAAGMELNGALVSAGWALAEDEGLAGMEGAARAAGRGLWAAGARAPEGWAGRH</sequence>
<comment type="caution">
    <text evidence="2">The sequence shown here is derived from an EMBL/GenBank/DDBJ whole genome shotgun (WGS) entry which is preliminary data.</text>
</comment>
<gene>
    <name evidence="2" type="ORF">J5Y10_06570</name>
</gene>
<keyword evidence="3" id="KW-1185">Reference proteome</keyword>
<dbReference type="PROSITE" id="PS50830">
    <property type="entry name" value="TNASE_3"/>
    <property type="match status" value="1"/>
</dbReference>
<evidence type="ECO:0000313" key="2">
    <source>
        <dbReference type="EMBL" id="MBP0492441.1"/>
    </source>
</evidence>
<evidence type="ECO:0000313" key="3">
    <source>
        <dbReference type="Proteomes" id="UP000677537"/>
    </source>
</evidence>
<dbReference type="EMBL" id="JAGIZA010000003">
    <property type="protein sequence ID" value="MBP0492441.1"/>
    <property type="molecule type" value="Genomic_DNA"/>
</dbReference>
<dbReference type="InterPro" id="IPR016071">
    <property type="entry name" value="Staphylococal_nuclease_OB-fold"/>
</dbReference>
<accession>A0A940MUX6</accession>
<dbReference type="SMART" id="SM00318">
    <property type="entry name" value="SNc"/>
    <property type="match status" value="1"/>
</dbReference>
<reference evidence="2" key="1">
    <citation type="submission" date="2021-03" db="EMBL/GenBank/DDBJ databases">
        <authorList>
            <person name="So Y."/>
        </authorList>
    </citation>
    <scope>NUCLEOTIDE SEQUENCE</scope>
    <source>
        <strain evidence="2">SG15</strain>
    </source>
</reference>